<dbReference type="InterPro" id="IPR027417">
    <property type="entry name" value="P-loop_NTPase"/>
</dbReference>
<gene>
    <name evidence="1" type="ORF">SAMN05660831_01545</name>
</gene>
<evidence type="ECO:0000313" key="2">
    <source>
        <dbReference type="Proteomes" id="UP000198611"/>
    </source>
</evidence>
<evidence type="ECO:0000313" key="1">
    <source>
        <dbReference type="EMBL" id="SFD36916.1"/>
    </source>
</evidence>
<dbReference type="EMBL" id="FOMJ01000004">
    <property type="protein sequence ID" value="SFD36916.1"/>
    <property type="molecule type" value="Genomic_DNA"/>
</dbReference>
<dbReference type="Gene3D" id="3.40.50.300">
    <property type="entry name" value="P-loop containing nucleotide triphosphate hydrolases"/>
    <property type="match status" value="1"/>
</dbReference>
<dbReference type="Proteomes" id="UP000198611">
    <property type="component" value="Unassembled WGS sequence"/>
</dbReference>
<dbReference type="AlphaFoldDB" id="A0A1I1RRF5"/>
<keyword evidence="2" id="KW-1185">Reference proteome</keyword>
<dbReference type="GO" id="GO:0016020">
    <property type="term" value="C:membrane"/>
    <property type="evidence" value="ECO:0007669"/>
    <property type="project" value="InterPro"/>
</dbReference>
<name>A0A1I1RRF5_9GAMM</name>
<dbReference type="STRING" id="1123397.SAMN05660831_01545"/>
<accession>A0A1I1RRF5</accession>
<dbReference type="SUPFAM" id="SSF52540">
    <property type="entry name" value="P-loop containing nucleoside triphosphate hydrolases"/>
    <property type="match status" value="1"/>
</dbReference>
<keyword evidence="1" id="KW-0808">Transferase</keyword>
<proteinExistence type="predicted"/>
<dbReference type="InterPro" id="IPR005331">
    <property type="entry name" value="Sulfotransferase"/>
</dbReference>
<dbReference type="Pfam" id="PF03567">
    <property type="entry name" value="Sulfotransfer_2"/>
    <property type="match status" value="1"/>
</dbReference>
<reference evidence="1 2" key="1">
    <citation type="submission" date="2016-10" db="EMBL/GenBank/DDBJ databases">
        <authorList>
            <person name="de Groot N.N."/>
        </authorList>
    </citation>
    <scope>NUCLEOTIDE SEQUENCE [LARGE SCALE GENOMIC DNA]</scope>
    <source>
        <strain evidence="1 2">HL3</strain>
    </source>
</reference>
<dbReference type="RefSeq" id="WP_093428184.1">
    <property type="nucleotide sequence ID" value="NZ_FOMJ01000004.1"/>
</dbReference>
<sequence length="242" mass="28173">MIVSHRNRFIFLKTRKTAGSSTEIALSRLCDTNDIVTPLIEKRGEEELRKAEGGYGPVNALKKPLQHYGRKEWQRLLLKAQRAPWKTHSRPHHIRRGIGKKKWDQYLKVTIERNPWDRAISRYYWMKARALEAGEKEFPSITNFLLKLEKEKPALLSNWGLYTIKDTVIADKVIFYESLNEGLSDLERCLGLSEGLLSLPSVHAKSGFREDKRPYQEVLSEIDREIIARVCRNEIEAFGYTF</sequence>
<dbReference type="GO" id="GO:0008146">
    <property type="term" value="F:sulfotransferase activity"/>
    <property type="evidence" value="ECO:0007669"/>
    <property type="project" value="InterPro"/>
</dbReference>
<organism evidence="1 2">
    <name type="scientific">Thiohalospira halophila DSM 15071</name>
    <dbReference type="NCBI Taxonomy" id="1123397"/>
    <lineage>
        <taxon>Bacteria</taxon>
        <taxon>Pseudomonadati</taxon>
        <taxon>Pseudomonadota</taxon>
        <taxon>Gammaproteobacteria</taxon>
        <taxon>Thiohalospirales</taxon>
        <taxon>Thiohalospiraceae</taxon>
        <taxon>Thiohalospira</taxon>
    </lineage>
</organism>
<dbReference type="OrthoDB" id="288532at2"/>
<protein>
    <submittedName>
        <fullName evidence="1">Sulfotransferase family protein</fullName>
    </submittedName>
</protein>